<dbReference type="Proteomes" id="UP001346149">
    <property type="component" value="Unassembled WGS sequence"/>
</dbReference>
<comment type="caution">
    <text evidence="2">The sequence shown here is derived from an EMBL/GenBank/DDBJ whole genome shotgun (WGS) entry which is preliminary data.</text>
</comment>
<proteinExistence type="predicted"/>
<sequence length="156" mass="16738">MAILCRWPPQSPNGAYGSNRYPSPLVPFAVWFIFPRGASTSPGVYSQLAASALRRLFAGTEEIHSESTISKNGRGPASLSSLRDGIRPSGALPREVSPLDYLIRGSAFNVASCFRSPRDLMGCALLSQFPKKLSSIAGLAESLEREEVEEDGGHGL</sequence>
<dbReference type="AlphaFoldDB" id="A0AAN7QIY4"/>
<evidence type="ECO:0000313" key="2">
    <source>
        <dbReference type="EMBL" id="KAK4769352.1"/>
    </source>
</evidence>
<gene>
    <name evidence="2" type="ORF">SAY86_027502</name>
</gene>
<protein>
    <submittedName>
        <fullName evidence="2">Uncharacterized protein</fullName>
    </submittedName>
</protein>
<evidence type="ECO:0000256" key="1">
    <source>
        <dbReference type="SAM" id="MobiDB-lite"/>
    </source>
</evidence>
<keyword evidence="3" id="KW-1185">Reference proteome</keyword>
<feature type="region of interest" description="Disordered" evidence="1">
    <location>
        <begin position="65"/>
        <end position="84"/>
    </location>
</feature>
<accession>A0AAN7QIY4</accession>
<evidence type="ECO:0000313" key="3">
    <source>
        <dbReference type="Proteomes" id="UP001346149"/>
    </source>
</evidence>
<dbReference type="EMBL" id="JAXQNO010000021">
    <property type="protein sequence ID" value="KAK4769352.1"/>
    <property type="molecule type" value="Genomic_DNA"/>
</dbReference>
<name>A0AAN7QIY4_TRANT</name>
<organism evidence="2 3">
    <name type="scientific">Trapa natans</name>
    <name type="common">Water chestnut</name>
    <dbReference type="NCBI Taxonomy" id="22666"/>
    <lineage>
        <taxon>Eukaryota</taxon>
        <taxon>Viridiplantae</taxon>
        <taxon>Streptophyta</taxon>
        <taxon>Embryophyta</taxon>
        <taxon>Tracheophyta</taxon>
        <taxon>Spermatophyta</taxon>
        <taxon>Magnoliopsida</taxon>
        <taxon>eudicotyledons</taxon>
        <taxon>Gunneridae</taxon>
        <taxon>Pentapetalae</taxon>
        <taxon>rosids</taxon>
        <taxon>malvids</taxon>
        <taxon>Myrtales</taxon>
        <taxon>Lythraceae</taxon>
        <taxon>Trapa</taxon>
    </lineage>
</organism>
<reference evidence="2 3" key="1">
    <citation type="journal article" date="2023" name="Hortic Res">
        <title>Pangenome of water caltrop reveals structural variations and asymmetric subgenome divergence after allopolyploidization.</title>
        <authorList>
            <person name="Zhang X."/>
            <person name="Chen Y."/>
            <person name="Wang L."/>
            <person name="Yuan Y."/>
            <person name="Fang M."/>
            <person name="Shi L."/>
            <person name="Lu R."/>
            <person name="Comes H.P."/>
            <person name="Ma Y."/>
            <person name="Chen Y."/>
            <person name="Huang G."/>
            <person name="Zhou Y."/>
            <person name="Zheng Z."/>
            <person name="Qiu Y."/>
        </authorList>
    </citation>
    <scope>NUCLEOTIDE SEQUENCE [LARGE SCALE GENOMIC DNA]</scope>
    <source>
        <strain evidence="2">F231</strain>
    </source>
</reference>